<accession>A0A1N6EI92</accession>
<sequence length="369" mass="41135">MKTFTFTICLTWCVTSLFAQSLLNIPHQGGNKKAAVSERIGLTEVTINYDRPGVKGREGKVWGQLVHVGFENPGFGSSKSAPWRAGANENTTIEFSSDVKIEGQPLAKGKYGFFIAYGPEESTLIFSKNSSSWGHYFYDDKEDALRVKVKPVALDKSVEWLKYEFMNETDNSATIGLEWEKLMIPFKVEVNAVEEQLASIRKELRSEKGFMWESWSHAAQYCLEHNTNLNEALLWTDTATGPNFGGDKSFTAWSTKAQILSKLGQEAKAAEIMKKALPFGGMNDIHQYGRQLLAQKKSKEALEIFKMNYDQHPGEYTTLMGLTRGYSGAGDYKNALKFATQALAAAPGADAKKQLQQHIAKLKEGKDIN</sequence>
<dbReference type="InterPro" id="IPR011990">
    <property type="entry name" value="TPR-like_helical_dom_sf"/>
</dbReference>
<dbReference type="STRING" id="536979.SAMN04488055_1628"/>
<organism evidence="2 3">
    <name type="scientific">Chitinophaga niabensis</name>
    <dbReference type="NCBI Taxonomy" id="536979"/>
    <lineage>
        <taxon>Bacteria</taxon>
        <taxon>Pseudomonadati</taxon>
        <taxon>Bacteroidota</taxon>
        <taxon>Chitinophagia</taxon>
        <taxon>Chitinophagales</taxon>
        <taxon>Chitinophagaceae</taxon>
        <taxon>Chitinophaga</taxon>
    </lineage>
</organism>
<protein>
    <submittedName>
        <fullName evidence="2">Uncharacterized protein</fullName>
    </submittedName>
</protein>
<keyword evidence="3" id="KW-1185">Reference proteome</keyword>
<evidence type="ECO:0000256" key="1">
    <source>
        <dbReference type="SAM" id="SignalP"/>
    </source>
</evidence>
<feature type="signal peptide" evidence="1">
    <location>
        <begin position="1"/>
        <end position="19"/>
    </location>
</feature>
<dbReference type="Pfam" id="PF11138">
    <property type="entry name" value="DUF2911"/>
    <property type="match status" value="1"/>
</dbReference>
<dbReference type="OrthoDB" id="9808374at2"/>
<proteinExistence type="predicted"/>
<dbReference type="SUPFAM" id="SSF48452">
    <property type="entry name" value="TPR-like"/>
    <property type="match status" value="1"/>
</dbReference>
<dbReference type="InterPro" id="IPR021314">
    <property type="entry name" value="DUF2911"/>
</dbReference>
<dbReference type="EMBL" id="FSRA01000001">
    <property type="protein sequence ID" value="SIN82667.1"/>
    <property type="molecule type" value="Genomic_DNA"/>
</dbReference>
<evidence type="ECO:0000313" key="2">
    <source>
        <dbReference type="EMBL" id="SIN82667.1"/>
    </source>
</evidence>
<reference evidence="2 3" key="1">
    <citation type="submission" date="2016-11" db="EMBL/GenBank/DDBJ databases">
        <authorList>
            <person name="Jaros S."/>
            <person name="Januszkiewicz K."/>
            <person name="Wedrychowicz H."/>
        </authorList>
    </citation>
    <scope>NUCLEOTIDE SEQUENCE [LARGE SCALE GENOMIC DNA]</scope>
    <source>
        <strain evidence="2 3">DSM 24787</strain>
    </source>
</reference>
<feature type="chain" id="PRO_5012116540" evidence="1">
    <location>
        <begin position="20"/>
        <end position="369"/>
    </location>
</feature>
<keyword evidence="1" id="KW-0732">Signal</keyword>
<dbReference type="AlphaFoldDB" id="A0A1N6EI92"/>
<dbReference type="Proteomes" id="UP000185003">
    <property type="component" value="Unassembled WGS sequence"/>
</dbReference>
<name>A0A1N6EI92_9BACT</name>
<dbReference type="RefSeq" id="WP_074238758.1">
    <property type="nucleotide sequence ID" value="NZ_FSRA01000001.1"/>
</dbReference>
<gene>
    <name evidence="2" type="ORF">SAMN04488055_1628</name>
</gene>
<dbReference type="Gene3D" id="1.25.40.10">
    <property type="entry name" value="Tetratricopeptide repeat domain"/>
    <property type="match status" value="1"/>
</dbReference>
<evidence type="ECO:0000313" key="3">
    <source>
        <dbReference type="Proteomes" id="UP000185003"/>
    </source>
</evidence>